<dbReference type="EMBL" id="AVOT02008483">
    <property type="protein sequence ID" value="MBW0486114.1"/>
    <property type="molecule type" value="Genomic_DNA"/>
</dbReference>
<name>A0A9Q3H122_9BASI</name>
<reference evidence="1" key="1">
    <citation type="submission" date="2021-03" db="EMBL/GenBank/DDBJ databases">
        <title>Draft genome sequence of rust myrtle Austropuccinia psidii MF-1, a brazilian biotype.</title>
        <authorList>
            <person name="Quecine M.C."/>
            <person name="Pachon D.M.R."/>
            <person name="Bonatelli M.L."/>
            <person name="Correr F.H."/>
            <person name="Franceschini L.M."/>
            <person name="Leite T.F."/>
            <person name="Margarido G.R.A."/>
            <person name="Almeida C.A."/>
            <person name="Ferrarezi J.A."/>
            <person name="Labate C.A."/>
        </authorList>
    </citation>
    <scope>NUCLEOTIDE SEQUENCE</scope>
    <source>
        <strain evidence="1">MF-1</strain>
    </source>
</reference>
<dbReference type="InterPro" id="IPR043128">
    <property type="entry name" value="Rev_trsase/Diguanyl_cyclase"/>
</dbReference>
<dbReference type="Gene3D" id="3.30.70.270">
    <property type="match status" value="1"/>
</dbReference>
<evidence type="ECO:0008006" key="3">
    <source>
        <dbReference type="Google" id="ProtNLM"/>
    </source>
</evidence>
<evidence type="ECO:0000313" key="2">
    <source>
        <dbReference type="Proteomes" id="UP000765509"/>
    </source>
</evidence>
<sequence>MIFTHPAGSIRVKLEFVVINNCTSQHLILGNDYLNIYGININNHKDRYFTIGENKRQKFAFPMEKREITVIRKVKNVNKGIFGSDKLIEAQIDPELTLKMKEEFIEILFQYKKALASENEPLVATQDHEVKIMLNVKRPYPPLLLRPACTAIPKARAALETHIDELMRLGVLTRVGKNEEVEVTIPAIITWNNDKSRMVGDFRALNTYTIPDRYPIPKIYETLTQLSKAKFITSMDALKLSSRIF</sequence>
<dbReference type="Proteomes" id="UP000765509">
    <property type="component" value="Unassembled WGS sequence"/>
</dbReference>
<proteinExistence type="predicted"/>
<keyword evidence="2" id="KW-1185">Reference proteome</keyword>
<comment type="caution">
    <text evidence="1">The sequence shown here is derived from an EMBL/GenBank/DDBJ whole genome shotgun (WGS) entry which is preliminary data.</text>
</comment>
<dbReference type="OrthoDB" id="3250101at2759"/>
<organism evidence="1 2">
    <name type="scientific">Austropuccinia psidii MF-1</name>
    <dbReference type="NCBI Taxonomy" id="1389203"/>
    <lineage>
        <taxon>Eukaryota</taxon>
        <taxon>Fungi</taxon>
        <taxon>Dikarya</taxon>
        <taxon>Basidiomycota</taxon>
        <taxon>Pucciniomycotina</taxon>
        <taxon>Pucciniomycetes</taxon>
        <taxon>Pucciniales</taxon>
        <taxon>Sphaerophragmiaceae</taxon>
        <taxon>Austropuccinia</taxon>
    </lineage>
</organism>
<dbReference type="PANTHER" id="PTHR24559">
    <property type="entry name" value="TRANSPOSON TY3-I GAG-POL POLYPROTEIN"/>
    <property type="match status" value="1"/>
</dbReference>
<gene>
    <name evidence="1" type="ORF">O181_025829</name>
</gene>
<dbReference type="SUPFAM" id="SSF56672">
    <property type="entry name" value="DNA/RNA polymerases"/>
    <property type="match status" value="1"/>
</dbReference>
<dbReference type="AlphaFoldDB" id="A0A9Q3H122"/>
<accession>A0A9Q3H122</accession>
<dbReference type="Gene3D" id="3.10.10.10">
    <property type="entry name" value="HIV Type 1 Reverse Transcriptase, subunit A, domain 1"/>
    <property type="match status" value="1"/>
</dbReference>
<protein>
    <recommendedName>
        <fullName evidence="3">Reverse transcriptase domain-containing protein</fullName>
    </recommendedName>
</protein>
<dbReference type="InterPro" id="IPR053134">
    <property type="entry name" value="RNA-dir_DNA_polymerase"/>
</dbReference>
<dbReference type="InterPro" id="IPR043502">
    <property type="entry name" value="DNA/RNA_pol_sf"/>
</dbReference>
<dbReference type="PANTHER" id="PTHR24559:SF444">
    <property type="entry name" value="REVERSE TRANSCRIPTASE DOMAIN-CONTAINING PROTEIN"/>
    <property type="match status" value="1"/>
</dbReference>
<evidence type="ECO:0000313" key="1">
    <source>
        <dbReference type="EMBL" id="MBW0486114.1"/>
    </source>
</evidence>